<dbReference type="VEuPathDB" id="FungiDB:VP01_1559g1"/>
<comment type="caution">
    <text evidence="2">The sequence shown here is derived from an EMBL/GenBank/DDBJ whole genome shotgun (WGS) entry which is preliminary data.</text>
</comment>
<name>A0A0L6VI03_9BASI</name>
<keyword evidence="1" id="KW-0472">Membrane</keyword>
<proteinExistence type="predicted"/>
<dbReference type="Proteomes" id="UP000037035">
    <property type="component" value="Unassembled WGS sequence"/>
</dbReference>
<feature type="transmembrane region" description="Helical" evidence="1">
    <location>
        <begin position="276"/>
        <end position="295"/>
    </location>
</feature>
<dbReference type="EMBL" id="LAVV01006219">
    <property type="protein sequence ID" value="KNZ60401.1"/>
    <property type="molecule type" value="Genomic_DNA"/>
</dbReference>
<evidence type="ECO:0000313" key="2">
    <source>
        <dbReference type="EMBL" id="KNZ60401.1"/>
    </source>
</evidence>
<evidence type="ECO:0000313" key="3">
    <source>
        <dbReference type="Proteomes" id="UP000037035"/>
    </source>
</evidence>
<keyword evidence="3" id="KW-1185">Reference proteome</keyword>
<accession>A0A0L6VI03</accession>
<gene>
    <name evidence="2" type="ORF">VP01_1559g1</name>
</gene>
<evidence type="ECO:0000256" key="1">
    <source>
        <dbReference type="SAM" id="Phobius"/>
    </source>
</evidence>
<reference evidence="2 3" key="1">
    <citation type="submission" date="2015-08" db="EMBL/GenBank/DDBJ databases">
        <title>Next Generation Sequencing and Analysis of the Genome of Puccinia sorghi L Schw, the Causal Agent of Maize Common Rust.</title>
        <authorList>
            <person name="Rochi L."/>
            <person name="Burguener G."/>
            <person name="Darino M."/>
            <person name="Turjanski A."/>
            <person name="Kreff E."/>
            <person name="Dieguez M.J."/>
            <person name="Sacco F."/>
        </authorList>
    </citation>
    <scope>NUCLEOTIDE SEQUENCE [LARGE SCALE GENOMIC DNA]</scope>
    <source>
        <strain evidence="2 3">RO10H11247</strain>
    </source>
</reference>
<sequence length="341" mass="38414">MSHTHGIACLCLVPLYQNVSHTEQQFSSPIQKNGIASIYQIQLYFATDCFFTLFLSSKKKIYLHSLIYIHKGVMSTSHARAEGPKRAREKSGGGGEAECRFLIEGKANMWCEGSGYYSRLPSKQNSVFEKFRFSSGRGGAIQGPHNNTAVKRSEQGMNQPREALMLEWTCVRLITSCVEAACPAPNCGRDLNAVTSKPMNLKIHAILLHEPASDQTRTDNSFHLKKKIIPVNSRSQVPQATFLSSLPSFRTMIVARLIMVFALTTFIGLLDLASGHFNPSTVDFLFFALWLLYSVNHRKKSDWKRLGELGNLPANIAHHPHRFYQRIKVIDVFMQLFGRFS</sequence>
<protein>
    <submittedName>
        <fullName evidence="2">Putative signal peptide protein</fullName>
    </submittedName>
</protein>
<organism evidence="2 3">
    <name type="scientific">Puccinia sorghi</name>
    <dbReference type="NCBI Taxonomy" id="27349"/>
    <lineage>
        <taxon>Eukaryota</taxon>
        <taxon>Fungi</taxon>
        <taxon>Dikarya</taxon>
        <taxon>Basidiomycota</taxon>
        <taxon>Pucciniomycotina</taxon>
        <taxon>Pucciniomycetes</taxon>
        <taxon>Pucciniales</taxon>
        <taxon>Pucciniaceae</taxon>
        <taxon>Puccinia</taxon>
    </lineage>
</organism>
<feature type="transmembrane region" description="Helical" evidence="1">
    <location>
        <begin position="253"/>
        <end position="270"/>
    </location>
</feature>
<dbReference type="AlphaFoldDB" id="A0A0L6VI03"/>
<keyword evidence="1" id="KW-1133">Transmembrane helix</keyword>
<keyword evidence="1" id="KW-0812">Transmembrane</keyword>